<reference evidence="4 5" key="1">
    <citation type="journal article" date="2016" name="Front. Microbiol.">
        <title>Genomic Resource of Rice Seed Associated Bacteria.</title>
        <authorList>
            <person name="Midha S."/>
            <person name="Bansal K."/>
            <person name="Sharma S."/>
            <person name="Kumar N."/>
            <person name="Patil P.P."/>
            <person name="Chaudhry V."/>
            <person name="Patil P.B."/>
        </authorList>
    </citation>
    <scope>NUCLEOTIDE SEQUENCE [LARGE SCALE GENOMIC DNA]</scope>
    <source>
        <strain evidence="4 5">NS359</strain>
    </source>
</reference>
<dbReference type="STRING" id="465820.NS263_08905"/>
<dbReference type="InterPro" id="IPR000182">
    <property type="entry name" value="GNAT_dom"/>
</dbReference>
<evidence type="ECO:0000259" key="3">
    <source>
        <dbReference type="PROSITE" id="PS51186"/>
    </source>
</evidence>
<dbReference type="PATRIC" id="fig|465820.4.peg.3082"/>
<proteinExistence type="predicted"/>
<evidence type="ECO:0000256" key="1">
    <source>
        <dbReference type="ARBA" id="ARBA00022679"/>
    </source>
</evidence>
<keyword evidence="2" id="KW-0012">Acyltransferase</keyword>
<dbReference type="RefSeq" id="WP_058748714.1">
    <property type="nucleotide sequence ID" value="NZ_LDRC01000008.1"/>
</dbReference>
<evidence type="ECO:0000256" key="2">
    <source>
        <dbReference type="ARBA" id="ARBA00023315"/>
    </source>
</evidence>
<dbReference type="Proteomes" id="UP000072763">
    <property type="component" value="Unassembled WGS sequence"/>
</dbReference>
<evidence type="ECO:0000313" key="4">
    <source>
        <dbReference type="EMBL" id="KTR53927.1"/>
    </source>
</evidence>
<gene>
    <name evidence="4" type="ORF">NS359_01485</name>
</gene>
<dbReference type="PROSITE" id="PS51186">
    <property type="entry name" value="GNAT"/>
    <property type="match status" value="1"/>
</dbReference>
<dbReference type="AlphaFoldDB" id="A0A147DU29"/>
<dbReference type="GO" id="GO:0016747">
    <property type="term" value="F:acyltransferase activity, transferring groups other than amino-acyl groups"/>
    <property type="evidence" value="ECO:0007669"/>
    <property type="project" value="InterPro"/>
</dbReference>
<dbReference type="InterPro" id="IPR050832">
    <property type="entry name" value="Bact_Acetyltransf"/>
</dbReference>
<feature type="domain" description="N-acetyltransferase" evidence="3">
    <location>
        <begin position="7"/>
        <end position="163"/>
    </location>
</feature>
<dbReference type="Gene3D" id="3.40.630.30">
    <property type="match status" value="1"/>
</dbReference>
<evidence type="ECO:0000313" key="5">
    <source>
        <dbReference type="Proteomes" id="UP000072763"/>
    </source>
</evidence>
<dbReference type="CDD" id="cd04301">
    <property type="entry name" value="NAT_SF"/>
    <property type="match status" value="1"/>
</dbReference>
<organism evidence="4 5">
    <name type="scientific">Curtobacterium oceanosedimentum</name>
    <dbReference type="NCBI Taxonomy" id="465820"/>
    <lineage>
        <taxon>Bacteria</taxon>
        <taxon>Bacillati</taxon>
        <taxon>Actinomycetota</taxon>
        <taxon>Actinomycetes</taxon>
        <taxon>Micrococcales</taxon>
        <taxon>Microbacteriaceae</taxon>
        <taxon>Curtobacterium</taxon>
    </lineage>
</organism>
<dbReference type="InterPro" id="IPR016181">
    <property type="entry name" value="Acyl_CoA_acyltransferase"/>
</dbReference>
<dbReference type="EMBL" id="LDRC01000008">
    <property type="protein sequence ID" value="KTR53927.1"/>
    <property type="molecule type" value="Genomic_DNA"/>
</dbReference>
<dbReference type="OrthoDB" id="5243635at2"/>
<protein>
    <submittedName>
        <fullName evidence="4">Acetyltransferase</fullName>
    </submittedName>
</protein>
<comment type="caution">
    <text evidence="4">The sequence shown here is derived from an EMBL/GenBank/DDBJ whole genome shotgun (WGS) entry which is preliminary data.</text>
</comment>
<dbReference type="PANTHER" id="PTHR43877">
    <property type="entry name" value="AMINOALKYLPHOSPHONATE N-ACETYLTRANSFERASE-RELATED-RELATED"/>
    <property type="match status" value="1"/>
</dbReference>
<sequence length="163" mass="17485">MGTTHALIVRPADVRDADAIAAVHVQAWREAYAHLLPADFLAALDVDARAARWRGIIAEPDGDVLVATVGDAVIGWASAGPGRGDRPRDRELEGIYVLAEHHGSGAGQALLDAAIGTGPAFLWVADRNPRAETFYRRNGFERDGTVKHEPIGPHGLDAVRMVR</sequence>
<accession>A0A147DU29</accession>
<dbReference type="Pfam" id="PF00583">
    <property type="entry name" value="Acetyltransf_1"/>
    <property type="match status" value="1"/>
</dbReference>
<keyword evidence="1 4" id="KW-0808">Transferase</keyword>
<name>A0A147DU29_9MICO</name>
<dbReference type="SUPFAM" id="SSF55729">
    <property type="entry name" value="Acyl-CoA N-acyltransferases (Nat)"/>
    <property type="match status" value="1"/>
</dbReference>